<dbReference type="GO" id="GO:0005758">
    <property type="term" value="C:mitochondrial intermembrane space"/>
    <property type="evidence" value="ECO:0007669"/>
    <property type="project" value="EnsemblFungi"/>
</dbReference>
<dbReference type="OMA" id="KKYDDCF"/>
<reference evidence="3 4" key="1">
    <citation type="journal article" date="2009" name="Nat. Biotechnol.">
        <title>Genome sequence of the recombinant protein production host Pichia pastoris.</title>
        <authorList>
            <person name="De Schutter K."/>
            <person name="Lin Y.C."/>
            <person name="Tiels P."/>
            <person name="Van Hecke A."/>
            <person name="Glinka S."/>
            <person name="Weber-Lehmann J."/>
            <person name="Rouze P."/>
            <person name="Van de Peer Y."/>
            <person name="Callewaert N."/>
        </authorList>
    </citation>
    <scope>NUCLEOTIDE SEQUENCE [LARGE SCALE GENOMIC DNA]</scope>
    <source>
        <strain evidence="4">GS115 / ATCC 20864</strain>
    </source>
</reference>
<name>C4R3E9_KOMPG</name>
<dbReference type="Pfam" id="PF05254">
    <property type="entry name" value="UPF0203"/>
    <property type="match status" value="1"/>
</dbReference>
<dbReference type="GO" id="GO:0033108">
    <property type="term" value="P:mitochondrial respiratory chain complex assembly"/>
    <property type="evidence" value="ECO:0007669"/>
    <property type="project" value="EnsemblFungi"/>
</dbReference>
<keyword evidence="4" id="KW-1185">Reference proteome</keyword>
<dbReference type="PROSITE" id="PS51808">
    <property type="entry name" value="CHCH"/>
    <property type="match status" value="1"/>
</dbReference>
<dbReference type="InParanoid" id="C4R3E9"/>
<dbReference type="InterPro" id="IPR007918">
    <property type="entry name" value="MDM35_apoptosis"/>
</dbReference>
<dbReference type="SMR" id="C4R3E9"/>
<dbReference type="GO" id="GO:1990050">
    <property type="term" value="F:phosphatidic acid transfer activity"/>
    <property type="evidence" value="ECO:0007669"/>
    <property type="project" value="TreeGrafter"/>
</dbReference>
<dbReference type="KEGG" id="ppa:PAS_chr3_0056"/>
<sequence>MGNAMSQSVAPECTELKNKYDSCFNSWYTDKFLQGKSLQNECEGLWDDYRECLEAYLIKKGIKPMVDETAKDAPFEEKGELQSKEKK</sequence>
<dbReference type="RefSeq" id="XP_002492264.1">
    <property type="nucleotide sequence ID" value="XM_002492219.1"/>
</dbReference>
<dbReference type="PANTHER" id="PTHR46403:SF1">
    <property type="entry name" value="TP53-REGULATED INHIBITOR OF APOPTOSIS 1"/>
    <property type="match status" value="1"/>
</dbReference>
<evidence type="ECO:0000256" key="1">
    <source>
        <dbReference type="ARBA" id="ARBA00006196"/>
    </source>
</evidence>
<organism evidence="3 4">
    <name type="scientific">Komagataella phaffii (strain GS115 / ATCC 20864)</name>
    <name type="common">Yeast</name>
    <name type="synonym">Pichia pastoris</name>
    <dbReference type="NCBI Taxonomy" id="644223"/>
    <lineage>
        <taxon>Eukaryota</taxon>
        <taxon>Fungi</taxon>
        <taxon>Dikarya</taxon>
        <taxon>Ascomycota</taxon>
        <taxon>Saccharomycotina</taxon>
        <taxon>Pichiomycetes</taxon>
        <taxon>Pichiales</taxon>
        <taxon>Pichiaceae</taxon>
        <taxon>Komagataella</taxon>
    </lineage>
</organism>
<dbReference type="EMBL" id="FN392321">
    <property type="protein sequence ID" value="CAY69984.1"/>
    <property type="molecule type" value="Genomic_DNA"/>
</dbReference>
<dbReference type="GO" id="GO:0005634">
    <property type="term" value="C:nucleus"/>
    <property type="evidence" value="ECO:0007669"/>
    <property type="project" value="TreeGrafter"/>
</dbReference>
<evidence type="ECO:0000256" key="2">
    <source>
        <dbReference type="ARBA" id="ARBA00023157"/>
    </source>
</evidence>
<dbReference type="GO" id="GO:0005829">
    <property type="term" value="C:cytosol"/>
    <property type="evidence" value="ECO:0007669"/>
    <property type="project" value="TreeGrafter"/>
</dbReference>
<protein>
    <submittedName>
        <fullName evidence="3">Mitochondrial intermembrane space cysteine motif protein</fullName>
    </submittedName>
</protein>
<keyword evidence="2" id="KW-1015">Disulfide bond</keyword>
<dbReference type="GO" id="GO:0120010">
    <property type="term" value="P:intermembrane phospholipid transfer"/>
    <property type="evidence" value="ECO:0007669"/>
    <property type="project" value="EnsemblFungi"/>
</dbReference>
<dbReference type="STRING" id="644223.C4R3E9"/>
<dbReference type="OrthoDB" id="19091at2759"/>
<dbReference type="PANTHER" id="PTHR46403">
    <property type="entry name" value="TP53-REGULATED INHIBITOR OF APOPTOSIS 1"/>
    <property type="match status" value="1"/>
</dbReference>
<comment type="similarity">
    <text evidence="1">Belongs to the TRIAP1/MDM35 family.</text>
</comment>
<dbReference type="eggNOG" id="KOG3481">
    <property type="taxonomic scope" value="Eukaryota"/>
</dbReference>
<dbReference type="HOGENOM" id="CLU_101473_2_0_1"/>
<evidence type="ECO:0000313" key="3">
    <source>
        <dbReference type="EMBL" id="CAY69984.1"/>
    </source>
</evidence>
<dbReference type="FunCoup" id="C4R3E9">
    <property type="interactions" value="188"/>
</dbReference>
<dbReference type="GO" id="GO:0045332">
    <property type="term" value="P:phospholipid translocation"/>
    <property type="evidence" value="ECO:0007669"/>
    <property type="project" value="TreeGrafter"/>
</dbReference>
<gene>
    <name evidence="3" type="ordered locus">PAS_chr3_0056</name>
</gene>
<dbReference type="GeneID" id="8199342"/>
<dbReference type="Proteomes" id="UP000000314">
    <property type="component" value="Chromosome 3"/>
</dbReference>
<evidence type="ECO:0000313" key="4">
    <source>
        <dbReference type="Proteomes" id="UP000000314"/>
    </source>
</evidence>
<proteinExistence type="inferred from homology"/>
<accession>C4R3E9</accession>
<dbReference type="AlphaFoldDB" id="C4R3E9"/>